<dbReference type="PATRIC" id="fig|1094489.3.peg.308"/>
<reference evidence="1 2" key="1">
    <citation type="journal article" date="2013" name="PLoS Genet.">
        <title>A gene transfer agent and a dynamic repertoire of secretion systems hold the keys to the explosive radiation of the emerging pathogen Bartonella.</title>
        <authorList>
            <person name="Guy L."/>
            <person name="Nystedt B."/>
            <person name="Toft C."/>
            <person name="Zaremba-Niedzwiedzka K."/>
            <person name="Berglund E.C."/>
            <person name="Granberg F."/>
            <person name="Naslund K."/>
            <person name="Eriksson A.S."/>
            <person name="Andersson S.G."/>
        </authorList>
    </citation>
    <scope>NUCLEOTIDE SEQUENCE [LARGE SCALE GENOMIC DNA]</scope>
    <source>
        <strain evidence="1 2">Aust/NH1</strain>
    </source>
</reference>
<accession>M1P2U3</accession>
<gene>
    <name evidence="1" type="ordered locus">BAnh1_02530</name>
</gene>
<dbReference type="STRING" id="1094489.BAnh1_02530"/>
<dbReference type="eggNOG" id="COG3549">
    <property type="taxonomic scope" value="Bacteria"/>
</dbReference>
<dbReference type="InterPro" id="IPR035093">
    <property type="entry name" value="RelE/ParE_toxin_dom_sf"/>
</dbReference>
<evidence type="ECO:0000313" key="2">
    <source>
        <dbReference type="Proteomes" id="UP000011729"/>
    </source>
</evidence>
<dbReference type="AlphaFoldDB" id="M1P2U3"/>
<dbReference type="PANTHER" id="PTHR40266">
    <property type="entry name" value="TOXIN HIGB-1"/>
    <property type="match status" value="1"/>
</dbReference>
<protein>
    <submittedName>
        <fullName evidence="1">Proteic killer suppression protein</fullName>
    </submittedName>
</protein>
<dbReference type="RefSeq" id="WP_015397649.1">
    <property type="nucleotide sequence ID" value="NC_020300.1"/>
</dbReference>
<organism evidence="1 2">
    <name type="scientific">Bartonella australis (strain Aust/NH1)</name>
    <dbReference type="NCBI Taxonomy" id="1094489"/>
    <lineage>
        <taxon>Bacteria</taxon>
        <taxon>Pseudomonadati</taxon>
        <taxon>Pseudomonadota</taxon>
        <taxon>Alphaproteobacteria</taxon>
        <taxon>Hyphomicrobiales</taxon>
        <taxon>Bartonellaceae</taxon>
        <taxon>Bartonella</taxon>
    </lineage>
</organism>
<name>M1P2U3_BARAA</name>
<dbReference type="InterPro" id="IPR007711">
    <property type="entry name" value="HigB-1"/>
</dbReference>
<dbReference type="OrthoDB" id="9801102at2"/>
<dbReference type="HOGENOM" id="CLU_155111_0_0_5"/>
<dbReference type="EMBL" id="CP003123">
    <property type="protein sequence ID" value="AGF74140.1"/>
    <property type="molecule type" value="Genomic_DNA"/>
</dbReference>
<dbReference type="Proteomes" id="UP000011729">
    <property type="component" value="Chromosome"/>
</dbReference>
<dbReference type="Gene3D" id="3.30.2310.20">
    <property type="entry name" value="RelE-like"/>
    <property type="match status" value="1"/>
</dbReference>
<proteinExistence type="predicted"/>
<dbReference type="SUPFAM" id="SSF143011">
    <property type="entry name" value="RelE-like"/>
    <property type="match status" value="1"/>
</dbReference>
<sequence>MIISFRHKGLREFYETGSTKGIQIKHAQKLRYILAILDVAEDVNDVAFPSFRLHSLQGDLKNYWSIRVNGNWRVTFKFIGKDIELVDYQDYH</sequence>
<dbReference type="KEGG" id="baus:BAnh1_02530"/>
<keyword evidence="2" id="KW-1185">Reference proteome</keyword>
<dbReference type="Pfam" id="PF05015">
    <property type="entry name" value="HigB-like_toxin"/>
    <property type="match status" value="1"/>
</dbReference>
<dbReference type="PANTHER" id="PTHR40266:SF2">
    <property type="entry name" value="TOXIN HIGB-1"/>
    <property type="match status" value="1"/>
</dbReference>
<evidence type="ECO:0000313" key="1">
    <source>
        <dbReference type="EMBL" id="AGF74140.1"/>
    </source>
</evidence>